<evidence type="ECO:0000313" key="8">
    <source>
        <dbReference type="EMBL" id="RCN56469.1"/>
    </source>
</evidence>
<dbReference type="InterPro" id="IPR015947">
    <property type="entry name" value="PUA-like_sf"/>
</dbReference>
<keyword evidence="9" id="KW-1185">Reference proteome</keyword>
<dbReference type="Gene3D" id="2.30.130.10">
    <property type="entry name" value="PUA domain"/>
    <property type="match status" value="1"/>
</dbReference>
<dbReference type="OrthoDB" id="9802309at2"/>
<dbReference type="Pfam" id="PF16198">
    <property type="entry name" value="TruB_C_2"/>
    <property type="match status" value="1"/>
</dbReference>
<evidence type="ECO:0000256" key="4">
    <source>
        <dbReference type="ARBA" id="ARBA00023235"/>
    </source>
</evidence>
<dbReference type="PANTHER" id="PTHR13767">
    <property type="entry name" value="TRNA-PSEUDOURIDINE SYNTHASE"/>
    <property type="match status" value="1"/>
</dbReference>
<dbReference type="SUPFAM" id="SSF88697">
    <property type="entry name" value="PUA domain-like"/>
    <property type="match status" value="1"/>
</dbReference>
<dbReference type="Proteomes" id="UP000253250">
    <property type="component" value="Unassembled WGS sequence"/>
</dbReference>
<dbReference type="NCBIfam" id="TIGR00431">
    <property type="entry name" value="TruB"/>
    <property type="match status" value="1"/>
</dbReference>
<organism evidence="8 9">
    <name type="scientific">Acidiferrobacter thiooxydans</name>
    <dbReference type="NCBI Taxonomy" id="163359"/>
    <lineage>
        <taxon>Bacteria</taxon>
        <taxon>Pseudomonadati</taxon>
        <taxon>Pseudomonadota</taxon>
        <taxon>Gammaproteobacteria</taxon>
        <taxon>Acidiferrobacterales</taxon>
        <taxon>Acidiferrobacteraceae</taxon>
        <taxon>Acidiferrobacter</taxon>
    </lineage>
</organism>
<dbReference type="GO" id="GO:0003723">
    <property type="term" value="F:RNA binding"/>
    <property type="evidence" value="ECO:0007669"/>
    <property type="project" value="InterPro"/>
</dbReference>
<accession>A0A368HGZ5</accession>
<proteinExistence type="inferred from homology"/>
<dbReference type="GO" id="GO:0160148">
    <property type="term" value="F:tRNA pseudouridine(55) synthase activity"/>
    <property type="evidence" value="ECO:0007669"/>
    <property type="project" value="UniProtKB-EC"/>
</dbReference>
<evidence type="ECO:0000256" key="3">
    <source>
        <dbReference type="ARBA" id="ARBA00022694"/>
    </source>
</evidence>
<dbReference type="AlphaFoldDB" id="A0A368HGZ5"/>
<dbReference type="GO" id="GO:1990481">
    <property type="term" value="P:mRNA pseudouridine synthesis"/>
    <property type="evidence" value="ECO:0007669"/>
    <property type="project" value="TreeGrafter"/>
</dbReference>
<dbReference type="GO" id="GO:0031119">
    <property type="term" value="P:tRNA pseudouridine synthesis"/>
    <property type="evidence" value="ECO:0007669"/>
    <property type="project" value="UniProtKB-UniRule"/>
</dbReference>
<dbReference type="HAMAP" id="MF_01080">
    <property type="entry name" value="TruB_bact"/>
    <property type="match status" value="1"/>
</dbReference>
<evidence type="ECO:0000256" key="2">
    <source>
        <dbReference type="ARBA" id="ARBA00005642"/>
    </source>
</evidence>
<dbReference type="Gene3D" id="3.30.2350.10">
    <property type="entry name" value="Pseudouridine synthase"/>
    <property type="match status" value="1"/>
</dbReference>
<dbReference type="InterPro" id="IPR002501">
    <property type="entry name" value="PsdUridine_synth_N"/>
</dbReference>
<dbReference type="SUPFAM" id="SSF55120">
    <property type="entry name" value="Pseudouridine synthase"/>
    <property type="match status" value="1"/>
</dbReference>
<feature type="active site" description="Nucleophile" evidence="5">
    <location>
        <position position="45"/>
    </location>
</feature>
<dbReference type="InterPro" id="IPR020103">
    <property type="entry name" value="PsdUridine_synth_cat_dom_sf"/>
</dbReference>
<dbReference type="CDD" id="cd02573">
    <property type="entry name" value="PseudoU_synth_EcTruB"/>
    <property type="match status" value="1"/>
</dbReference>
<comment type="function">
    <text evidence="5">Responsible for synthesis of pseudouridine from uracil-55 in the psi GC loop of transfer RNAs.</text>
</comment>
<dbReference type="PANTHER" id="PTHR13767:SF2">
    <property type="entry name" value="PSEUDOURIDYLATE SYNTHASE TRUB1"/>
    <property type="match status" value="1"/>
</dbReference>
<dbReference type="RefSeq" id="WP_083996272.1">
    <property type="nucleotide sequence ID" value="NZ_CP080624.1"/>
</dbReference>
<gene>
    <name evidence="5 8" type="primary">truB</name>
    <name evidence="8" type="ORF">C4900_11725</name>
</gene>
<sequence>MKVPCVRRDGLLVLDKPPGLSSTQALAQARHRLRACKGGHTGTLDPLATGVLVLCFGEATKAASFLVDSDKRYRVAITLGVSTTTYDREGEVVARRPVTVSDAALRAAVGRFIGRIDQTPPRFSAIKQDGRPFYERARRGDEARPASRSVVVTGIEIIDREDMMLTLDVACGKGFYVRSLAHDLGEALGCGGHVAELRRLAVGRFTLDQAVALTDVGPDTALLESDAALTGLPSVVLPGFLARAVMRGQGVHIGGREQEGWVRLYDDSGVFLGVGWSAAAGEIRPKRLWIGAPGHVEPMDARG</sequence>
<feature type="domain" description="tRNA pseudouridylate synthase B C-terminal" evidence="7">
    <location>
        <begin position="178"/>
        <end position="238"/>
    </location>
</feature>
<keyword evidence="4 5" id="KW-0413">Isomerase</keyword>
<feature type="domain" description="Pseudouridine synthase II N-terminal" evidence="6">
    <location>
        <begin position="30"/>
        <end position="177"/>
    </location>
</feature>
<comment type="similarity">
    <text evidence="2 5">Belongs to the pseudouridine synthase TruB family. Type 1 subfamily.</text>
</comment>
<protein>
    <recommendedName>
        <fullName evidence="5">tRNA pseudouridine synthase B</fullName>
        <ecNumber evidence="5">5.4.99.25</ecNumber>
    </recommendedName>
    <alternativeName>
        <fullName evidence="5">tRNA pseudouridine(55) synthase</fullName>
        <shortName evidence="5">Psi55 synthase</shortName>
    </alternativeName>
    <alternativeName>
        <fullName evidence="5">tRNA pseudouridylate synthase</fullName>
    </alternativeName>
    <alternativeName>
        <fullName evidence="5">tRNA-uridine isomerase</fullName>
    </alternativeName>
</protein>
<evidence type="ECO:0000313" key="9">
    <source>
        <dbReference type="Proteomes" id="UP000253250"/>
    </source>
</evidence>
<comment type="caution">
    <text evidence="8">The sequence shown here is derived from an EMBL/GenBank/DDBJ whole genome shotgun (WGS) entry which is preliminary data.</text>
</comment>
<dbReference type="EC" id="5.4.99.25" evidence="5"/>
<comment type="catalytic activity">
    <reaction evidence="1 5">
        <text>uridine(55) in tRNA = pseudouridine(55) in tRNA</text>
        <dbReference type="Rhea" id="RHEA:42532"/>
        <dbReference type="Rhea" id="RHEA-COMP:10101"/>
        <dbReference type="Rhea" id="RHEA-COMP:10102"/>
        <dbReference type="ChEBI" id="CHEBI:65314"/>
        <dbReference type="ChEBI" id="CHEBI:65315"/>
        <dbReference type="EC" id="5.4.99.25"/>
    </reaction>
</comment>
<evidence type="ECO:0000259" key="7">
    <source>
        <dbReference type="Pfam" id="PF16198"/>
    </source>
</evidence>
<dbReference type="CDD" id="cd21152">
    <property type="entry name" value="PUA_TruB_bacterial"/>
    <property type="match status" value="1"/>
</dbReference>
<dbReference type="EMBL" id="PSYR01000002">
    <property type="protein sequence ID" value="RCN56469.1"/>
    <property type="molecule type" value="Genomic_DNA"/>
</dbReference>
<keyword evidence="3 5" id="KW-0819">tRNA processing</keyword>
<evidence type="ECO:0000256" key="1">
    <source>
        <dbReference type="ARBA" id="ARBA00000385"/>
    </source>
</evidence>
<reference evidence="8 9" key="1">
    <citation type="submission" date="2018-02" db="EMBL/GenBank/DDBJ databases">
        <title>Insights into the biology of acidophilic members of the Acidiferrobacteraceae family derived from comparative genomic analyses.</title>
        <authorList>
            <person name="Issotta F."/>
            <person name="Thyssen C."/>
            <person name="Mena C."/>
            <person name="Moya A."/>
            <person name="Bellenberg S."/>
            <person name="Sproer C."/>
            <person name="Covarrubias P.C."/>
            <person name="Sand W."/>
            <person name="Quatrini R."/>
            <person name="Vera M."/>
        </authorList>
    </citation>
    <scope>NUCLEOTIDE SEQUENCE [LARGE SCALE GENOMIC DNA]</scope>
    <source>
        <strain evidence="9">m-1</strain>
    </source>
</reference>
<dbReference type="InterPro" id="IPR036974">
    <property type="entry name" value="PUA_sf"/>
</dbReference>
<dbReference type="InterPro" id="IPR032819">
    <property type="entry name" value="TruB_C"/>
</dbReference>
<name>A0A368HGZ5_9GAMM</name>
<dbReference type="InterPro" id="IPR014780">
    <property type="entry name" value="tRNA_psdUridine_synth_TruB"/>
</dbReference>
<evidence type="ECO:0000259" key="6">
    <source>
        <dbReference type="Pfam" id="PF01509"/>
    </source>
</evidence>
<dbReference type="Pfam" id="PF01509">
    <property type="entry name" value="TruB_N"/>
    <property type="match status" value="1"/>
</dbReference>
<evidence type="ECO:0000256" key="5">
    <source>
        <dbReference type="HAMAP-Rule" id="MF_01080"/>
    </source>
</evidence>